<dbReference type="InterPro" id="IPR001611">
    <property type="entry name" value="Leu-rich_rpt"/>
</dbReference>
<protein>
    <recommendedName>
        <fullName evidence="4">F-box/LRR-repeat protein 5</fullName>
    </recommendedName>
    <alternativeName>
        <fullName evidence="14">F-box and leucine-rich repeat protein 5</fullName>
    </alternativeName>
</protein>
<dbReference type="InterPro" id="IPR036047">
    <property type="entry name" value="F-box-like_dom_sf"/>
</dbReference>
<keyword evidence="7" id="KW-0479">Metal-binding</keyword>
<evidence type="ECO:0000256" key="12">
    <source>
        <dbReference type="ARBA" id="ARBA00023014"/>
    </source>
</evidence>
<evidence type="ECO:0000256" key="6">
    <source>
        <dbReference type="ARBA" id="ARBA00022614"/>
    </source>
</evidence>
<feature type="compositionally biased region" description="Low complexity" evidence="16">
    <location>
        <begin position="656"/>
        <end position="667"/>
    </location>
</feature>
<dbReference type="SMART" id="SM00256">
    <property type="entry name" value="FBOX"/>
    <property type="match status" value="1"/>
</dbReference>
<evidence type="ECO:0000256" key="10">
    <source>
        <dbReference type="ARBA" id="ARBA00022843"/>
    </source>
</evidence>
<evidence type="ECO:0000256" key="11">
    <source>
        <dbReference type="ARBA" id="ARBA00023004"/>
    </source>
</evidence>
<evidence type="ECO:0000256" key="14">
    <source>
        <dbReference type="ARBA" id="ARBA00030695"/>
    </source>
</evidence>
<dbReference type="Gene3D" id="3.80.10.10">
    <property type="entry name" value="Ribonuclease Inhibitor"/>
    <property type="match status" value="2"/>
</dbReference>
<dbReference type="Pfam" id="PF13516">
    <property type="entry name" value="LRR_6"/>
    <property type="match status" value="2"/>
</dbReference>
<keyword evidence="13" id="KW-0539">Nucleus</keyword>
<keyword evidence="10" id="KW-0832">Ubl conjugation</keyword>
<keyword evidence="8" id="KW-0677">Repeat</keyword>
<dbReference type="GeneID" id="101862587"/>
<proteinExistence type="predicted"/>
<dbReference type="SMART" id="SM00367">
    <property type="entry name" value="LRR_CC"/>
    <property type="match status" value="4"/>
</dbReference>
<dbReference type="RefSeq" id="XP_005100377.1">
    <property type="nucleotide sequence ID" value="XM_005100320.3"/>
</dbReference>
<reference evidence="19" key="1">
    <citation type="submission" date="2025-08" db="UniProtKB">
        <authorList>
            <consortium name="RefSeq"/>
        </authorList>
    </citation>
    <scope>IDENTIFICATION</scope>
</reference>
<gene>
    <name evidence="19" type="primary">LOC101862587</name>
</gene>
<evidence type="ECO:0000256" key="9">
    <source>
        <dbReference type="ARBA" id="ARBA00022786"/>
    </source>
</evidence>
<comment type="pathway">
    <text evidence="3">Protein modification; protein ubiquitination.</text>
</comment>
<dbReference type="SUPFAM" id="SSF81383">
    <property type="entry name" value="F-box domain"/>
    <property type="match status" value="1"/>
</dbReference>
<evidence type="ECO:0000256" key="7">
    <source>
        <dbReference type="ARBA" id="ARBA00022723"/>
    </source>
</evidence>
<evidence type="ECO:0000256" key="13">
    <source>
        <dbReference type="ARBA" id="ARBA00023242"/>
    </source>
</evidence>
<dbReference type="Gene3D" id="1.20.120.520">
    <property type="entry name" value="nmb1532 protein domain like"/>
    <property type="match status" value="1"/>
</dbReference>
<keyword evidence="9" id="KW-0833">Ubl conjugation pathway</keyword>
<evidence type="ECO:0000256" key="5">
    <source>
        <dbReference type="ARBA" id="ARBA00022490"/>
    </source>
</evidence>
<evidence type="ECO:0000256" key="16">
    <source>
        <dbReference type="SAM" id="MobiDB-lite"/>
    </source>
</evidence>
<feature type="region of interest" description="Disordered" evidence="16">
    <location>
        <begin position="645"/>
        <end position="667"/>
    </location>
</feature>
<evidence type="ECO:0000256" key="8">
    <source>
        <dbReference type="ARBA" id="ARBA00022737"/>
    </source>
</evidence>
<dbReference type="InterPro" id="IPR012312">
    <property type="entry name" value="Hemerythrin-like"/>
</dbReference>
<dbReference type="InterPro" id="IPR006553">
    <property type="entry name" value="Leu-rich_rpt_Cys-con_subtyp"/>
</dbReference>
<dbReference type="PANTHER" id="PTHR13382:SF7">
    <property type="entry name" value="LEUCINE-RICH REPEAT-CONTAINING PROTEIN"/>
    <property type="match status" value="1"/>
</dbReference>
<keyword evidence="12" id="KW-0411">Iron-sulfur</keyword>
<evidence type="ECO:0000256" key="15">
    <source>
        <dbReference type="ARBA" id="ARBA00034078"/>
    </source>
</evidence>
<feature type="compositionally biased region" description="Acidic residues" evidence="16">
    <location>
        <begin position="187"/>
        <end position="197"/>
    </location>
</feature>
<dbReference type="InterPro" id="IPR032675">
    <property type="entry name" value="LRR_dom_sf"/>
</dbReference>
<dbReference type="Pfam" id="PF01814">
    <property type="entry name" value="Hemerythrin"/>
    <property type="match status" value="1"/>
</dbReference>
<dbReference type="PROSITE" id="PS50181">
    <property type="entry name" value="FBOX"/>
    <property type="match status" value="1"/>
</dbReference>
<dbReference type="Gene3D" id="1.20.1280.50">
    <property type="match status" value="1"/>
</dbReference>
<keyword evidence="6" id="KW-0433">Leucine-rich repeat</keyword>
<comment type="cofactor">
    <cofactor evidence="15">
        <name>[2Fe-2S] cluster</name>
        <dbReference type="ChEBI" id="CHEBI:190135"/>
    </cofactor>
</comment>
<feature type="region of interest" description="Disordered" evidence="16">
    <location>
        <begin position="180"/>
        <end position="200"/>
    </location>
</feature>
<evidence type="ECO:0000313" key="19">
    <source>
        <dbReference type="RefSeq" id="XP_005100377.1"/>
    </source>
</evidence>
<feature type="domain" description="F-box" evidence="17">
    <location>
        <begin position="200"/>
        <end position="246"/>
    </location>
</feature>
<keyword evidence="18" id="KW-1185">Reference proteome</keyword>
<dbReference type="InterPro" id="IPR001810">
    <property type="entry name" value="F-box_dom"/>
</dbReference>
<name>A0ABM0JSA9_APLCA</name>
<dbReference type="SUPFAM" id="SSF52047">
    <property type="entry name" value="RNI-like"/>
    <property type="match status" value="1"/>
</dbReference>
<sequence length="839" mass="93114">MAPLWPEEVDVFTVPHSRMKKLVHKYSKMILSADFANETRFKTLLQNLHNVFLEFKAHERIENMLIMRKLRYKLRAASVTSAAVCNCHSDNRLTDMLELVSDGYKWTDKTDYERQVFGVKLREALEDFTENFIPHMEEEEEVFQPMLMEYFSYEELKDLKAKVIYEHGVSKLKESAEHYDSEKFVEDESEESSEESPEPICHADLVPNEICLKIFSYLDPKDLVRAGQVSHRWNQLTRDPSLWMELHPVHWAQGNWTFYPEVTGGVDGAGALEKEYVADPEDEDAYLCVDEDADVDESCESDFSESPQSVELKRILREAKMITAIVKYLLPQVGSGVKVCDLAYSKGISSSLVHKILKLCPNLETLDLTHTRVGDEAFKEYGVSGRQSRLRHLDLTGCSHITDLTLFSLADANAVYAYGWDEIEDDEKERMEVDIEALPPPCCQLSSCCDKKSGFGVNQETSEQGTVDSGSTLGSYSSLSECASCTDGEGNDGFLTASDCCDVEIERSRNSSVGSSSDSSTTECRPSCLAEPFLSGTEQEESWVLRESCCNVLAKPNETNQVPVDGSLQVSDIECDLGGLHLARLLNSETTSHAADSCDPHCDISMGTSPNHCSFSGEGQAVKTKTCCAEKVVEKKMCCGERQRDDSASAPVNRTGSGENCSGNSSSVRQRHGCSESNRNVCMCGAPTCLSSDGRSEERPAPSYRPQEPPCCQSVYCAAEPKSGDDSVWVSDHEEDEVDQEVFTSQLQFLSLNGCYRVTDEGLWALAQGQGIPELQHLDLSGCTLVTGTGLAPLVSTCRQLDLSNLFYCDNMADDPFHAAASGCRNLQCGTRYCCSYKE</sequence>
<evidence type="ECO:0000256" key="1">
    <source>
        <dbReference type="ARBA" id="ARBA00004123"/>
    </source>
</evidence>
<dbReference type="InterPro" id="IPR045808">
    <property type="entry name" value="Hr_FBXL5"/>
</dbReference>
<dbReference type="CDD" id="cd12109">
    <property type="entry name" value="Hr_FBXL5"/>
    <property type="match status" value="1"/>
</dbReference>
<dbReference type="Pfam" id="PF12937">
    <property type="entry name" value="F-box-like"/>
    <property type="match status" value="1"/>
</dbReference>
<keyword evidence="5" id="KW-0963">Cytoplasm</keyword>
<evidence type="ECO:0000256" key="3">
    <source>
        <dbReference type="ARBA" id="ARBA00004906"/>
    </source>
</evidence>
<keyword evidence="11" id="KW-0408">Iron</keyword>
<dbReference type="Proteomes" id="UP000694888">
    <property type="component" value="Unplaced"/>
</dbReference>
<evidence type="ECO:0000256" key="2">
    <source>
        <dbReference type="ARBA" id="ARBA00004556"/>
    </source>
</evidence>
<dbReference type="InterPro" id="IPR050648">
    <property type="entry name" value="F-box_LRR-repeat"/>
</dbReference>
<organism evidence="18 19">
    <name type="scientific">Aplysia californica</name>
    <name type="common">California sea hare</name>
    <dbReference type="NCBI Taxonomy" id="6500"/>
    <lineage>
        <taxon>Eukaryota</taxon>
        <taxon>Metazoa</taxon>
        <taxon>Spiralia</taxon>
        <taxon>Lophotrochozoa</taxon>
        <taxon>Mollusca</taxon>
        <taxon>Gastropoda</taxon>
        <taxon>Heterobranchia</taxon>
        <taxon>Euthyneura</taxon>
        <taxon>Tectipleura</taxon>
        <taxon>Aplysiida</taxon>
        <taxon>Aplysioidea</taxon>
        <taxon>Aplysiidae</taxon>
        <taxon>Aplysia</taxon>
    </lineage>
</organism>
<accession>A0ABM0JSA9</accession>
<evidence type="ECO:0000259" key="17">
    <source>
        <dbReference type="PROSITE" id="PS50181"/>
    </source>
</evidence>
<evidence type="ECO:0000313" key="18">
    <source>
        <dbReference type="Proteomes" id="UP000694888"/>
    </source>
</evidence>
<comment type="subcellular location">
    <subcellularLocation>
        <location evidence="2">Cytoplasm</location>
        <location evidence="2">Perinuclear region</location>
    </subcellularLocation>
    <subcellularLocation>
        <location evidence="1">Nucleus</location>
    </subcellularLocation>
</comment>
<evidence type="ECO:0000256" key="4">
    <source>
        <dbReference type="ARBA" id="ARBA00020540"/>
    </source>
</evidence>
<dbReference type="PANTHER" id="PTHR13382">
    <property type="entry name" value="MITOCHONDRIAL ATP SYNTHASE COUPLING FACTOR B"/>
    <property type="match status" value="1"/>
</dbReference>